<evidence type="ECO:0000313" key="4">
    <source>
        <dbReference type="EMBL" id="KAF7627302.1"/>
    </source>
</evidence>
<comment type="similarity">
    <text evidence="1">Belongs to the isochorismatase family.</text>
</comment>
<dbReference type="OrthoDB" id="9332038at2759"/>
<organism evidence="4 5">
    <name type="scientific">Meloidogyne graminicola</name>
    <dbReference type="NCBI Taxonomy" id="189291"/>
    <lineage>
        <taxon>Eukaryota</taxon>
        <taxon>Metazoa</taxon>
        <taxon>Ecdysozoa</taxon>
        <taxon>Nematoda</taxon>
        <taxon>Chromadorea</taxon>
        <taxon>Rhabditida</taxon>
        <taxon>Tylenchina</taxon>
        <taxon>Tylenchomorpha</taxon>
        <taxon>Tylenchoidea</taxon>
        <taxon>Meloidogynidae</taxon>
        <taxon>Meloidogyninae</taxon>
        <taxon>Meloidogyne</taxon>
    </lineage>
</organism>
<dbReference type="Gene3D" id="3.40.50.850">
    <property type="entry name" value="Isochorismatase-like"/>
    <property type="match status" value="1"/>
</dbReference>
<protein>
    <recommendedName>
        <fullName evidence="2">Isochorismatase domain-containing protein 1</fullName>
    </recommendedName>
</protein>
<dbReference type="Proteomes" id="UP000605970">
    <property type="component" value="Unassembled WGS sequence"/>
</dbReference>
<dbReference type="Pfam" id="PF00857">
    <property type="entry name" value="Isochorismatase"/>
    <property type="match status" value="1"/>
</dbReference>
<proteinExistence type="inferred from homology"/>
<dbReference type="InterPro" id="IPR036380">
    <property type="entry name" value="Isochorismatase-like_sf"/>
</dbReference>
<dbReference type="SUPFAM" id="SSF52499">
    <property type="entry name" value="Isochorismatase-like hydrolases"/>
    <property type="match status" value="1"/>
</dbReference>
<reference evidence="4" key="1">
    <citation type="journal article" date="2020" name="Ecol. Evol.">
        <title>Genome structure and content of the rice root-knot nematode (Meloidogyne graminicola).</title>
        <authorList>
            <person name="Phan N.T."/>
            <person name="Danchin E.G.J."/>
            <person name="Klopp C."/>
            <person name="Perfus-Barbeoch L."/>
            <person name="Kozlowski D.K."/>
            <person name="Koutsovoulos G.D."/>
            <person name="Lopez-Roques C."/>
            <person name="Bouchez O."/>
            <person name="Zahm M."/>
            <person name="Besnard G."/>
            <person name="Bellafiore S."/>
        </authorList>
    </citation>
    <scope>NUCLEOTIDE SEQUENCE</scope>
    <source>
        <strain evidence="4">VN-18</strain>
    </source>
</reference>
<evidence type="ECO:0000259" key="3">
    <source>
        <dbReference type="Pfam" id="PF00857"/>
    </source>
</evidence>
<dbReference type="AlphaFoldDB" id="A0A8S9ZBR2"/>
<evidence type="ECO:0000256" key="1">
    <source>
        <dbReference type="ARBA" id="ARBA00006336"/>
    </source>
</evidence>
<name>A0A8S9ZBR2_9BILA</name>
<dbReference type="InterPro" id="IPR000868">
    <property type="entry name" value="Isochorismatase-like_dom"/>
</dbReference>
<evidence type="ECO:0000256" key="2">
    <source>
        <dbReference type="ARBA" id="ARBA00040688"/>
    </source>
</evidence>
<dbReference type="PANTHER" id="PTHR14119:SF17">
    <property type="entry name" value="ISOCHORISMATASE DOMAIN-CONTAINING PROTEIN 1"/>
    <property type="match status" value="1"/>
</dbReference>
<dbReference type="PANTHER" id="PTHR14119">
    <property type="entry name" value="HYDROLASE"/>
    <property type="match status" value="1"/>
</dbReference>
<sequence>MAAARFLRLLPSDSALLVCDLQEKFRNHIQYFPQIVEVTRRLIEAAKLLDMKIIATEQNPKGLGHTVAELELQRHQIPVFTKTKFSMCARSFVKNLVMASNL</sequence>
<gene>
    <name evidence="4" type="ORF">Mgra_00009395</name>
</gene>
<evidence type="ECO:0000313" key="5">
    <source>
        <dbReference type="Proteomes" id="UP000605970"/>
    </source>
</evidence>
<feature type="domain" description="Isochorismatase-like" evidence="3">
    <location>
        <begin position="14"/>
        <end position="91"/>
    </location>
</feature>
<accession>A0A8S9ZBR2</accession>
<keyword evidence="5" id="KW-1185">Reference proteome</keyword>
<comment type="caution">
    <text evidence="4">The sequence shown here is derived from an EMBL/GenBank/DDBJ whole genome shotgun (WGS) entry which is preliminary data.</text>
</comment>
<dbReference type="InterPro" id="IPR050993">
    <property type="entry name" value="Isochorismatase_domain"/>
</dbReference>
<dbReference type="EMBL" id="JABEBT010000154">
    <property type="protein sequence ID" value="KAF7627302.1"/>
    <property type="molecule type" value="Genomic_DNA"/>
</dbReference>